<evidence type="ECO:0000313" key="1">
    <source>
        <dbReference type="EMBL" id="EMA32359.1"/>
    </source>
</evidence>
<gene>
    <name evidence="1" type="ORF">C446_14644</name>
</gene>
<name>M0LIU8_9EURY</name>
<proteinExistence type="predicted"/>
<keyword evidence="2" id="KW-1185">Reference proteome</keyword>
<comment type="caution">
    <text evidence="1">The sequence shown here is derived from an EMBL/GenBank/DDBJ whole genome shotgun (WGS) entry which is preliminary data.</text>
</comment>
<dbReference type="EMBL" id="AOMA01000146">
    <property type="protein sequence ID" value="EMA32359.1"/>
    <property type="molecule type" value="Genomic_DNA"/>
</dbReference>
<organism evidence="1 2">
    <name type="scientific">Halobiforma nitratireducens JCM 10879</name>
    <dbReference type="NCBI Taxonomy" id="1227454"/>
    <lineage>
        <taxon>Archaea</taxon>
        <taxon>Methanobacteriati</taxon>
        <taxon>Methanobacteriota</taxon>
        <taxon>Stenosarchaea group</taxon>
        <taxon>Halobacteria</taxon>
        <taxon>Halobacteriales</taxon>
        <taxon>Natrialbaceae</taxon>
        <taxon>Halobiforma</taxon>
    </lineage>
</organism>
<reference evidence="1 2" key="1">
    <citation type="journal article" date="2014" name="PLoS Genet.">
        <title>Phylogenetically driven sequencing of extremely halophilic archaea reveals strategies for static and dynamic osmo-response.</title>
        <authorList>
            <person name="Becker E.A."/>
            <person name="Seitzer P.M."/>
            <person name="Tritt A."/>
            <person name="Larsen D."/>
            <person name="Krusor M."/>
            <person name="Yao A.I."/>
            <person name="Wu D."/>
            <person name="Madern D."/>
            <person name="Eisen J.A."/>
            <person name="Darling A.E."/>
            <person name="Facciotti M.T."/>
        </authorList>
    </citation>
    <scope>NUCLEOTIDE SEQUENCE [LARGE SCALE GENOMIC DNA]</scope>
    <source>
        <strain evidence="1 2">JCM 10879</strain>
    </source>
</reference>
<dbReference type="RefSeq" id="WP_006673825.1">
    <property type="nucleotide sequence ID" value="NZ_AOMA01000146.1"/>
</dbReference>
<accession>M0LIU8</accession>
<evidence type="ECO:0000313" key="2">
    <source>
        <dbReference type="Proteomes" id="UP000011607"/>
    </source>
</evidence>
<protein>
    <submittedName>
        <fullName evidence="1">Phage PhiH1 repressor protein</fullName>
    </submittedName>
</protein>
<sequence length="51" mass="5892">MRPKVADRMTTVDRYVLELLSNEGGAHELVLSVRLIAENTGWSRQTVREHR</sequence>
<dbReference type="Proteomes" id="UP000011607">
    <property type="component" value="Unassembled WGS sequence"/>
</dbReference>
<dbReference type="AlphaFoldDB" id="M0LIU8"/>
<dbReference type="eggNOG" id="arCOG03924">
    <property type="taxonomic scope" value="Archaea"/>
</dbReference>